<dbReference type="GO" id="GO:0005686">
    <property type="term" value="C:U2 snRNP"/>
    <property type="evidence" value="ECO:0007669"/>
    <property type="project" value="TreeGrafter"/>
</dbReference>
<dbReference type="AlphaFoldDB" id="A0AAD5XFT9"/>
<dbReference type="Pfam" id="PF16835">
    <property type="entry name" value="SF3A2"/>
    <property type="match status" value="1"/>
</dbReference>
<feature type="domain" description="SF3A2" evidence="5">
    <location>
        <begin position="1"/>
        <end position="55"/>
    </location>
</feature>
<evidence type="ECO:0000256" key="3">
    <source>
        <dbReference type="ARBA" id="ARBA00022833"/>
    </source>
</evidence>
<protein>
    <submittedName>
        <fullName evidence="6">Splicing factor 3A subunit 2</fullName>
    </submittedName>
</protein>
<dbReference type="Proteomes" id="UP001211907">
    <property type="component" value="Unassembled WGS sequence"/>
</dbReference>
<evidence type="ECO:0000313" key="6">
    <source>
        <dbReference type="EMBL" id="KAJ3119863.1"/>
    </source>
</evidence>
<dbReference type="InterPro" id="IPR031781">
    <property type="entry name" value="SF3A2_dom"/>
</dbReference>
<dbReference type="GO" id="GO:0000245">
    <property type="term" value="P:spliceosomal complex assembly"/>
    <property type="evidence" value="ECO:0007669"/>
    <property type="project" value="TreeGrafter"/>
</dbReference>
<evidence type="ECO:0000256" key="1">
    <source>
        <dbReference type="ARBA" id="ARBA00022723"/>
    </source>
</evidence>
<dbReference type="Gene3D" id="2.60.40.2690">
    <property type="match status" value="1"/>
</dbReference>
<evidence type="ECO:0000256" key="4">
    <source>
        <dbReference type="ARBA" id="ARBA00023242"/>
    </source>
</evidence>
<evidence type="ECO:0000259" key="5">
    <source>
        <dbReference type="Pfam" id="PF16835"/>
    </source>
</evidence>
<reference evidence="6" key="1">
    <citation type="submission" date="2020-05" db="EMBL/GenBank/DDBJ databases">
        <title>Phylogenomic resolution of chytrid fungi.</title>
        <authorList>
            <person name="Stajich J.E."/>
            <person name="Amses K."/>
            <person name="Simmons R."/>
            <person name="Seto K."/>
            <person name="Myers J."/>
            <person name="Bonds A."/>
            <person name="Quandt C.A."/>
            <person name="Barry K."/>
            <person name="Liu P."/>
            <person name="Grigoriev I."/>
            <person name="Longcore J.E."/>
            <person name="James T.Y."/>
        </authorList>
    </citation>
    <scope>NUCLEOTIDE SEQUENCE</scope>
    <source>
        <strain evidence="6">JEL0513</strain>
    </source>
</reference>
<organism evidence="6 7">
    <name type="scientific">Physocladia obscura</name>
    <dbReference type="NCBI Taxonomy" id="109957"/>
    <lineage>
        <taxon>Eukaryota</taxon>
        <taxon>Fungi</taxon>
        <taxon>Fungi incertae sedis</taxon>
        <taxon>Chytridiomycota</taxon>
        <taxon>Chytridiomycota incertae sedis</taxon>
        <taxon>Chytridiomycetes</taxon>
        <taxon>Chytridiales</taxon>
        <taxon>Chytriomycetaceae</taxon>
        <taxon>Physocladia</taxon>
    </lineage>
</organism>
<sequence>MSAFEQRVEPAQRQYQYLLVAAEPYETVAFKVQSKEIDRGEGRFWTHWDVDARQFSIQFFFKGERAPGMFDGDSGVGVRAPPPVASAAVVSGGSKVGF</sequence>
<keyword evidence="4" id="KW-0539">Nucleus</keyword>
<proteinExistence type="predicted"/>
<comment type="caution">
    <text evidence="6">The sequence shown here is derived from an EMBL/GenBank/DDBJ whole genome shotgun (WGS) entry which is preliminary data.</text>
</comment>
<evidence type="ECO:0000256" key="2">
    <source>
        <dbReference type="ARBA" id="ARBA00022771"/>
    </source>
</evidence>
<evidence type="ECO:0000313" key="7">
    <source>
        <dbReference type="Proteomes" id="UP001211907"/>
    </source>
</evidence>
<dbReference type="EMBL" id="JADGJH010001017">
    <property type="protein sequence ID" value="KAJ3119863.1"/>
    <property type="molecule type" value="Genomic_DNA"/>
</dbReference>
<keyword evidence="7" id="KW-1185">Reference proteome</keyword>
<dbReference type="GO" id="GO:0071004">
    <property type="term" value="C:U2-type prespliceosome"/>
    <property type="evidence" value="ECO:0007669"/>
    <property type="project" value="TreeGrafter"/>
</dbReference>
<accession>A0AAD5XFT9</accession>
<dbReference type="InterPro" id="IPR052092">
    <property type="entry name" value="SF3A2"/>
</dbReference>
<dbReference type="GO" id="GO:0071013">
    <property type="term" value="C:catalytic step 2 spliceosome"/>
    <property type="evidence" value="ECO:0007669"/>
    <property type="project" value="TreeGrafter"/>
</dbReference>
<feature type="non-terminal residue" evidence="6">
    <location>
        <position position="98"/>
    </location>
</feature>
<keyword evidence="1" id="KW-0479">Metal-binding</keyword>
<dbReference type="GO" id="GO:0008270">
    <property type="term" value="F:zinc ion binding"/>
    <property type="evidence" value="ECO:0007669"/>
    <property type="project" value="UniProtKB-KW"/>
</dbReference>
<keyword evidence="3" id="KW-0862">Zinc</keyword>
<dbReference type="PANTHER" id="PTHR23205">
    <property type="entry name" value="SPLICING FACTOR 3A SUBUNIT 2"/>
    <property type="match status" value="1"/>
</dbReference>
<gene>
    <name evidence="6" type="primary">SF3A2</name>
    <name evidence="6" type="ORF">HK100_000122</name>
</gene>
<name>A0AAD5XFT9_9FUNG</name>
<dbReference type="PANTHER" id="PTHR23205:SF0">
    <property type="entry name" value="SPLICING FACTOR 3A SUBUNIT 2"/>
    <property type="match status" value="1"/>
</dbReference>
<keyword evidence="2" id="KW-0863">Zinc-finger</keyword>